<evidence type="ECO:0000256" key="2">
    <source>
        <dbReference type="PROSITE-ProRule" id="PRU00192"/>
    </source>
</evidence>
<dbReference type="InterPro" id="IPR001331">
    <property type="entry name" value="GDS_CDC24_CS"/>
</dbReference>
<proteinExistence type="predicted"/>
<dbReference type="GO" id="GO:0005634">
    <property type="term" value="C:nucleus"/>
    <property type="evidence" value="ECO:0007669"/>
    <property type="project" value="TreeGrafter"/>
</dbReference>
<feature type="region of interest" description="Disordered" evidence="3">
    <location>
        <begin position="1"/>
        <end position="40"/>
    </location>
</feature>
<dbReference type="Gene3D" id="2.30.29.30">
    <property type="entry name" value="Pleckstrin-homology domain (PH domain)/Phosphotyrosine-binding domain (PTB)"/>
    <property type="match status" value="1"/>
</dbReference>
<dbReference type="InterPro" id="IPR035899">
    <property type="entry name" value="DBL_dom_sf"/>
</dbReference>
<dbReference type="Pfam" id="PF00169">
    <property type="entry name" value="PH"/>
    <property type="match status" value="1"/>
</dbReference>
<gene>
    <name evidence="7" type="ORF">G4P62_005657</name>
</gene>
<evidence type="ECO:0000256" key="3">
    <source>
        <dbReference type="SAM" id="MobiDB-lite"/>
    </source>
</evidence>
<evidence type="ECO:0000256" key="1">
    <source>
        <dbReference type="ARBA" id="ARBA00022443"/>
    </source>
</evidence>
<dbReference type="CDD" id="cd00160">
    <property type="entry name" value="RhoGEF"/>
    <property type="match status" value="1"/>
</dbReference>
<feature type="compositionally biased region" description="Basic and acidic residues" evidence="3">
    <location>
        <begin position="62"/>
        <end position="84"/>
    </location>
</feature>
<evidence type="ECO:0000313" key="8">
    <source>
        <dbReference type="Proteomes" id="UP000822369"/>
    </source>
</evidence>
<keyword evidence="1 2" id="KW-0728">SH3 domain</keyword>
<dbReference type="GO" id="GO:0005737">
    <property type="term" value="C:cytoplasm"/>
    <property type="evidence" value="ECO:0007669"/>
    <property type="project" value="TreeGrafter"/>
</dbReference>
<feature type="compositionally biased region" description="Basic and acidic residues" evidence="3">
    <location>
        <begin position="468"/>
        <end position="569"/>
    </location>
</feature>
<dbReference type="SUPFAM" id="SSF50729">
    <property type="entry name" value="PH domain-like"/>
    <property type="match status" value="1"/>
</dbReference>
<dbReference type="PROSITE" id="PS00741">
    <property type="entry name" value="DH_1"/>
    <property type="match status" value="1"/>
</dbReference>
<evidence type="ECO:0000259" key="6">
    <source>
        <dbReference type="PROSITE" id="PS50010"/>
    </source>
</evidence>
<feature type="compositionally biased region" description="Pro residues" evidence="3">
    <location>
        <begin position="744"/>
        <end position="759"/>
    </location>
</feature>
<feature type="compositionally biased region" description="Basic and acidic residues" evidence="3">
    <location>
        <begin position="182"/>
        <end position="194"/>
    </location>
</feature>
<dbReference type="PROSITE" id="PS50003">
    <property type="entry name" value="PH_DOMAIN"/>
    <property type="match status" value="1"/>
</dbReference>
<feature type="compositionally biased region" description="Basic and acidic residues" evidence="3">
    <location>
        <begin position="202"/>
        <end position="266"/>
    </location>
</feature>
<feature type="compositionally biased region" description="Polar residues" evidence="3">
    <location>
        <begin position="1"/>
        <end position="16"/>
    </location>
</feature>
<feature type="compositionally biased region" description="Polar residues" evidence="3">
    <location>
        <begin position="27"/>
        <end position="40"/>
    </location>
</feature>
<dbReference type="Proteomes" id="UP000822369">
    <property type="component" value="Chromosome 3"/>
</dbReference>
<feature type="compositionally biased region" description="Basic and acidic residues" evidence="3">
    <location>
        <begin position="149"/>
        <end position="175"/>
    </location>
</feature>
<dbReference type="SMART" id="SM00233">
    <property type="entry name" value="PH"/>
    <property type="match status" value="1"/>
</dbReference>
<dbReference type="InterPro" id="IPR001452">
    <property type="entry name" value="SH3_domain"/>
</dbReference>
<feature type="compositionally biased region" description="Basic and acidic residues" evidence="3">
    <location>
        <begin position="423"/>
        <end position="437"/>
    </location>
</feature>
<dbReference type="PROSITE" id="PS50002">
    <property type="entry name" value="SH3"/>
    <property type="match status" value="1"/>
</dbReference>
<dbReference type="AlphaFoldDB" id="A0A9D2YUI9"/>
<feature type="compositionally biased region" description="Basic and acidic residues" evidence="3">
    <location>
        <begin position="317"/>
        <end position="412"/>
    </location>
</feature>
<feature type="domain" description="SH3" evidence="4">
    <location>
        <begin position="1150"/>
        <end position="1210"/>
    </location>
</feature>
<feature type="compositionally biased region" description="Basic and acidic residues" evidence="3">
    <location>
        <begin position="655"/>
        <end position="671"/>
    </location>
</feature>
<dbReference type="PANTHER" id="PTHR12845:SF2">
    <property type="entry name" value="DH DOMAIN-CONTAINING PROTEIN-RELATED"/>
    <property type="match status" value="1"/>
</dbReference>
<feature type="compositionally biased region" description="Basic and acidic residues" evidence="3">
    <location>
        <begin position="105"/>
        <end position="141"/>
    </location>
</feature>
<sequence>MSTQGMKCQTLSNSLLKQEGESRSSRDTPSGSTNYNAKGSKWAISTNFETLCNLTAGSSGKSSRDPSPRREMTTSLEQDKDKYDKSRRREMKNEKMGSKGGYNDTEPRRHVESERISDSRLRDAEWVVRERKPEYDASKQDMKKKRKKGDTFPRIKNGDRDPDPRVMPPEMEKERRHGHRPKREETQFWEEKIDKHKIRMRRKEDGKSPGRRPTEDERAQKRELYKMSGVEFRDTTRETIDRQDMRDRVAARRREDMRLDLDERNARMNSQQRTEREMYGRTQGRTVAKSEGDIDERRDKMRDRRGEEGDYMSKMQHNRDRDRHSGRGTEAERPRRKEEATFDRCTETDRRIARQVDKERERQMETRKDFSGYRREDDQIRRERRAREMLERREHATAERRNRSTSDPDPRVPPRVQSNRELTSSKDGENIRRDRAFYEERGPMTNWAAEIERIKEIPKKHRGGNTRIEQERRRMWLEPQKDRNSADEDRERYRRWKDREREKEMDVKSQAERARDVQRIKAEPNERDFDQRSHEGRHGGANGNDERTENGRKTFREGKGYLSDSDGRTGRKLQGCVEGENVVDDNKESGTEEEGGGDYLVRSGSEGGSDAGWMQDRDRMLSVENSSGGDEEDEREEEDKNVLCEDPTSASSKSFEGDERKEDWVTKKKVTDEDEQDNDDHSKSWGGMELRNVLDEIKKSQKSHGFFKDTQLYQQYIDTTQEFEILRSRSDVLSTFEDASLSPAPSPPPSRRPLPPLPSQPHLHSLSHTGSVTSAKNLPLPELPNTERRPSSPRLSISLSQSSLLWRELEDVRYSPDLELLTEDQRRLQEVRFEVVTSEASYCRSLDIVVDHFVKSKQLGQLLTTQDKNWLFSRLADVRTISRRFLSMLEQRMESDIMRFTVCDIIAEHCPRFRCVYVPYLTNQSYQDATYQKLMNGNPGFKQVVETLEKSQVCERLPLRSFLVLPFQRITRIKLLVQNIVKRTTPGTEEATHAIRALKLLEKMIRESNESISQMKNLESLVALNSKVNFECKTLPLVSQSRRLVREGAITKLSNSLKEPEKSIYLHLFNDYLLFSVPKEGGRFTVINHYPVTELCAEDCPVKLDTLQKNLFRLRTKQNLLLLRADSASDKLRWISAISPPQPIELSSVQDCAQMQCIRAYVAQQPDELSLEKADVILVHQDCDNWVEGTKLSDLHRGWMPKSHLEAIVNPKVRKRNLSDALKVTNATATA</sequence>
<dbReference type="Gene3D" id="1.20.900.10">
    <property type="entry name" value="Dbl homology (DH) domain"/>
    <property type="match status" value="1"/>
</dbReference>
<evidence type="ECO:0000313" key="7">
    <source>
        <dbReference type="EMBL" id="KAF7226911.1"/>
    </source>
</evidence>
<dbReference type="GO" id="GO:0035556">
    <property type="term" value="P:intracellular signal transduction"/>
    <property type="evidence" value="ECO:0007669"/>
    <property type="project" value="InterPro"/>
</dbReference>
<accession>A0A9D2YUI9</accession>
<dbReference type="PANTHER" id="PTHR12845">
    <property type="entry name" value="GUANINE NUCLEOTIDE EXCHANGE FACTOR"/>
    <property type="match status" value="1"/>
</dbReference>
<dbReference type="SUPFAM" id="SSF48065">
    <property type="entry name" value="DBL homology domain (DH-domain)"/>
    <property type="match status" value="1"/>
</dbReference>
<dbReference type="InterPro" id="IPR001849">
    <property type="entry name" value="PH_domain"/>
</dbReference>
<feature type="region of interest" description="Disordered" evidence="3">
    <location>
        <begin position="53"/>
        <end position="437"/>
    </location>
</feature>
<feature type="domain" description="DH" evidence="6">
    <location>
        <begin position="827"/>
        <end position="1011"/>
    </location>
</feature>
<dbReference type="Gene3D" id="2.30.30.40">
    <property type="entry name" value="SH3 Domains"/>
    <property type="match status" value="1"/>
</dbReference>
<dbReference type="InterPro" id="IPR036028">
    <property type="entry name" value="SH3-like_dom_sf"/>
</dbReference>
<dbReference type="InterPro" id="IPR011993">
    <property type="entry name" value="PH-like_dom_sf"/>
</dbReference>
<organism evidence="7 8">
    <name type="scientific">Nothobranchius furzeri</name>
    <name type="common">Turquoise killifish</name>
    <dbReference type="NCBI Taxonomy" id="105023"/>
    <lineage>
        <taxon>Eukaryota</taxon>
        <taxon>Metazoa</taxon>
        <taxon>Chordata</taxon>
        <taxon>Craniata</taxon>
        <taxon>Vertebrata</taxon>
        <taxon>Euteleostomi</taxon>
        <taxon>Actinopterygii</taxon>
        <taxon>Neopterygii</taxon>
        <taxon>Teleostei</taxon>
        <taxon>Neoteleostei</taxon>
        <taxon>Acanthomorphata</taxon>
        <taxon>Ovalentaria</taxon>
        <taxon>Atherinomorphae</taxon>
        <taxon>Cyprinodontiformes</taxon>
        <taxon>Nothobranchiidae</taxon>
        <taxon>Nothobranchius</taxon>
    </lineage>
</organism>
<evidence type="ECO:0000259" key="4">
    <source>
        <dbReference type="PROSITE" id="PS50002"/>
    </source>
</evidence>
<dbReference type="SMART" id="SM00325">
    <property type="entry name" value="RhoGEF"/>
    <property type="match status" value="1"/>
</dbReference>
<dbReference type="Pfam" id="PF00621">
    <property type="entry name" value="RhoGEF"/>
    <property type="match status" value="1"/>
</dbReference>
<dbReference type="SUPFAM" id="SSF50044">
    <property type="entry name" value="SH3-domain"/>
    <property type="match status" value="1"/>
</dbReference>
<reference evidence="7" key="1">
    <citation type="submission" date="2020-03" db="EMBL/GenBank/DDBJ databases">
        <title>Intra-Species Differences in Population Size shape Life History and Genome Evolution.</title>
        <authorList>
            <person name="Willemsen D."/>
            <person name="Cui R."/>
            <person name="Valenzano D.R."/>
        </authorList>
    </citation>
    <scope>NUCLEOTIDE SEQUENCE</scope>
    <source>
        <strain evidence="7">GRZ</strain>
        <tissue evidence="7">Whole</tissue>
    </source>
</reference>
<dbReference type="Pfam" id="PF00018">
    <property type="entry name" value="SH3_1"/>
    <property type="match status" value="1"/>
</dbReference>
<feature type="region of interest" description="Disordered" evidence="3">
    <location>
        <begin position="737"/>
        <end position="795"/>
    </location>
</feature>
<feature type="domain" description="PH" evidence="5">
    <location>
        <begin position="1043"/>
        <end position="1143"/>
    </location>
</feature>
<dbReference type="InterPro" id="IPR000219">
    <property type="entry name" value="DH_dom"/>
</dbReference>
<feature type="region of interest" description="Disordered" evidence="3">
    <location>
        <begin position="458"/>
        <end position="688"/>
    </location>
</feature>
<name>A0A9D2YUI9_NOTFU</name>
<dbReference type="SMART" id="SM00326">
    <property type="entry name" value="SH3"/>
    <property type="match status" value="1"/>
</dbReference>
<dbReference type="InterPro" id="IPR047271">
    <property type="entry name" value="Ephexin-like"/>
</dbReference>
<dbReference type="PROSITE" id="PS50010">
    <property type="entry name" value="DH_2"/>
    <property type="match status" value="1"/>
</dbReference>
<feature type="compositionally biased region" description="Basic and acidic residues" evidence="3">
    <location>
        <begin position="288"/>
        <end position="308"/>
    </location>
</feature>
<dbReference type="GO" id="GO:0005085">
    <property type="term" value="F:guanyl-nucleotide exchange factor activity"/>
    <property type="evidence" value="ECO:0007669"/>
    <property type="project" value="InterPro"/>
</dbReference>
<dbReference type="EMBL" id="JAAVVJ010000003">
    <property type="protein sequence ID" value="KAF7226911.1"/>
    <property type="molecule type" value="Genomic_DNA"/>
</dbReference>
<protein>
    <submittedName>
        <fullName evidence="7">Transcript variant X3</fullName>
    </submittedName>
</protein>
<comment type="caution">
    <text evidence="7">The sequence shown here is derived from an EMBL/GenBank/DDBJ whole genome shotgun (WGS) entry which is preliminary data.</text>
</comment>
<evidence type="ECO:0000259" key="5">
    <source>
        <dbReference type="PROSITE" id="PS50003"/>
    </source>
</evidence>